<keyword evidence="2" id="KW-1185">Reference proteome</keyword>
<gene>
    <name evidence="1" type="ORF">Clacol_008993</name>
</gene>
<dbReference type="EMBL" id="BPWL01000010">
    <property type="protein sequence ID" value="GJJ14726.1"/>
    <property type="molecule type" value="Genomic_DNA"/>
</dbReference>
<name>A0AAV5APA7_9AGAM</name>
<proteinExistence type="predicted"/>
<dbReference type="AlphaFoldDB" id="A0AAV5APA7"/>
<sequence length="122" mass="13129">MLQIVTPIQNQRISEELFTIQVALPGTISPSQTVSIAIGLQHCGSKPCPVADDDEILGEILFAGDFKPKRGDPTMPAYQNFTFNASDVTSSGHATIHIAQFFLLGAGPSATLDIRNVSVRFQ</sequence>
<dbReference type="Proteomes" id="UP001050691">
    <property type="component" value="Unassembled WGS sequence"/>
</dbReference>
<evidence type="ECO:0000313" key="2">
    <source>
        <dbReference type="Proteomes" id="UP001050691"/>
    </source>
</evidence>
<protein>
    <submittedName>
        <fullName evidence="1">Uncharacterized protein</fullName>
    </submittedName>
</protein>
<reference evidence="1" key="1">
    <citation type="submission" date="2021-10" db="EMBL/GenBank/DDBJ databases">
        <title>De novo Genome Assembly of Clathrus columnatus (Basidiomycota, Fungi) Using Illumina and Nanopore Sequence Data.</title>
        <authorList>
            <person name="Ogiso-Tanaka E."/>
            <person name="Itagaki H."/>
            <person name="Hosoya T."/>
            <person name="Hosaka K."/>
        </authorList>
    </citation>
    <scope>NUCLEOTIDE SEQUENCE</scope>
    <source>
        <strain evidence="1">MO-923</strain>
    </source>
</reference>
<comment type="caution">
    <text evidence="1">The sequence shown here is derived from an EMBL/GenBank/DDBJ whole genome shotgun (WGS) entry which is preliminary data.</text>
</comment>
<organism evidence="1 2">
    <name type="scientific">Clathrus columnatus</name>
    <dbReference type="NCBI Taxonomy" id="1419009"/>
    <lineage>
        <taxon>Eukaryota</taxon>
        <taxon>Fungi</taxon>
        <taxon>Dikarya</taxon>
        <taxon>Basidiomycota</taxon>
        <taxon>Agaricomycotina</taxon>
        <taxon>Agaricomycetes</taxon>
        <taxon>Phallomycetidae</taxon>
        <taxon>Phallales</taxon>
        <taxon>Clathraceae</taxon>
        <taxon>Clathrus</taxon>
    </lineage>
</organism>
<accession>A0AAV5APA7</accession>
<evidence type="ECO:0000313" key="1">
    <source>
        <dbReference type="EMBL" id="GJJ14726.1"/>
    </source>
</evidence>